<dbReference type="AlphaFoldDB" id="A0A3R9PT03"/>
<dbReference type="Proteomes" id="UP000269669">
    <property type="component" value="Unassembled WGS sequence"/>
</dbReference>
<evidence type="ECO:0000256" key="2">
    <source>
        <dbReference type="ARBA" id="ARBA00009840"/>
    </source>
</evidence>
<keyword evidence="3" id="KW-0175">Coiled coil</keyword>
<keyword evidence="4" id="KW-0233">DNA recombination</keyword>
<keyword evidence="6" id="KW-1185">Reference proteome</keyword>
<proteinExistence type="inferred from homology"/>
<dbReference type="EMBL" id="RSDW01000001">
    <property type="protein sequence ID" value="RSL17255.1"/>
    <property type="molecule type" value="Genomic_DNA"/>
</dbReference>
<dbReference type="InterPro" id="IPR003798">
    <property type="entry name" value="DNA_recombination_RmuC"/>
</dbReference>
<comment type="function">
    <text evidence="1">Involved in DNA recombination.</text>
</comment>
<comment type="similarity">
    <text evidence="2">Belongs to the RmuC family.</text>
</comment>
<evidence type="ECO:0000313" key="6">
    <source>
        <dbReference type="Proteomes" id="UP000269669"/>
    </source>
</evidence>
<accession>A0A3R9PT03</accession>
<dbReference type="Pfam" id="PF02646">
    <property type="entry name" value="RmuC"/>
    <property type="match status" value="1"/>
</dbReference>
<evidence type="ECO:0000256" key="3">
    <source>
        <dbReference type="ARBA" id="ARBA00023054"/>
    </source>
</evidence>
<comment type="caution">
    <text evidence="5">The sequence shown here is derived from an EMBL/GenBank/DDBJ whole genome shotgun (WGS) entry which is preliminary data.</text>
</comment>
<dbReference type="PANTHER" id="PTHR30563">
    <property type="entry name" value="DNA RECOMBINATION PROTEIN RMUC"/>
    <property type="match status" value="1"/>
</dbReference>
<sequence>MVWFVVGSVVGAVIAWLIAGSKMQGSRVAVEARMAAREAEVVGLREGLGAKDRVIEEKVRELEVLRAAGEAARLEAAGLRSQIVAEKKAMDEKVKALVDVETSLKTSFQALAASALHENSQQLIRLAKGELETQQVEAAKELAAKESAIELLLKPMQESLAKLSTHSHELEVKRAGAYSEVLAEIQNMQKSHMDLRKETTQLVAALRAPKVRGNWGEMQLRKCVEFAGMVQYASFEVEKFVRGEDVSIRPDLIVKLPNGRSIIVDAKTPLDAFLDASACDDEVLRSAHMAAHATRVRKHLDALGGKAYWKQFPESPDFVVCFLPSEVLFSAALEQDPSLLEYSAESKVLLATPTTLIALLKAVAYGWKQSQIARDAQMIRDEALKVQAKLVGLHDAIVQLGKTLRSAGKAYDDMLVKVEGQGGLFSISRRLREMEIGERDLPQLEPVPVQLRPMTSDEWQGKLSLVAASESDEK</sequence>
<evidence type="ECO:0000256" key="4">
    <source>
        <dbReference type="ARBA" id="ARBA00023172"/>
    </source>
</evidence>
<name>A0A3R9PT03_9BACT</name>
<gene>
    <name evidence="5" type="ORF">EDE15_2785</name>
</gene>
<reference evidence="5 6" key="1">
    <citation type="submission" date="2018-12" db="EMBL/GenBank/DDBJ databases">
        <title>Sequencing of bacterial isolates from soil warming experiment in Harvard Forest, Massachusetts, USA.</title>
        <authorList>
            <person name="Deangelis K."/>
        </authorList>
    </citation>
    <scope>NUCLEOTIDE SEQUENCE [LARGE SCALE GENOMIC DNA]</scope>
    <source>
        <strain evidence="5 6">EB153</strain>
    </source>
</reference>
<dbReference type="PANTHER" id="PTHR30563:SF0">
    <property type="entry name" value="DNA RECOMBINATION PROTEIN RMUC"/>
    <property type="match status" value="1"/>
</dbReference>
<evidence type="ECO:0000256" key="1">
    <source>
        <dbReference type="ARBA" id="ARBA00003416"/>
    </source>
</evidence>
<evidence type="ECO:0000313" key="5">
    <source>
        <dbReference type="EMBL" id="RSL17255.1"/>
    </source>
</evidence>
<protein>
    <submittedName>
        <fullName evidence="5">DNA recombination protein RmuC</fullName>
    </submittedName>
</protein>
<dbReference type="GO" id="GO:0006310">
    <property type="term" value="P:DNA recombination"/>
    <property type="evidence" value="ECO:0007669"/>
    <property type="project" value="UniProtKB-KW"/>
</dbReference>
<organism evidence="5 6">
    <name type="scientific">Edaphobacter aggregans</name>
    <dbReference type="NCBI Taxonomy" id="570835"/>
    <lineage>
        <taxon>Bacteria</taxon>
        <taxon>Pseudomonadati</taxon>
        <taxon>Acidobacteriota</taxon>
        <taxon>Terriglobia</taxon>
        <taxon>Terriglobales</taxon>
        <taxon>Acidobacteriaceae</taxon>
        <taxon>Edaphobacter</taxon>
    </lineage>
</organism>